<evidence type="ECO:0000313" key="6">
    <source>
        <dbReference type="Proteomes" id="UP000694521"/>
    </source>
</evidence>
<dbReference type="FunFam" id="1.10.8.60:FF:000064">
    <property type="entry name" value="IQ motif containing with AAA domain 1"/>
    <property type="match status" value="1"/>
</dbReference>
<dbReference type="Proteomes" id="UP000694521">
    <property type="component" value="Unplaced"/>
</dbReference>
<dbReference type="Pfam" id="PF00612">
    <property type="entry name" value="IQ"/>
    <property type="match status" value="1"/>
</dbReference>
<dbReference type="Gene3D" id="1.20.5.190">
    <property type="match status" value="1"/>
</dbReference>
<dbReference type="PANTHER" id="PTHR14690:SF0">
    <property type="entry name" value="IQ MOTIF CONTAINING WITH AAA DOMAIN 1"/>
    <property type="match status" value="1"/>
</dbReference>
<keyword evidence="1" id="KW-0547">Nucleotide-binding</keyword>
<feature type="compositionally biased region" description="Basic residues" evidence="3">
    <location>
        <begin position="453"/>
        <end position="468"/>
    </location>
</feature>
<evidence type="ECO:0000256" key="3">
    <source>
        <dbReference type="SAM" id="MobiDB-lite"/>
    </source>
</evidence>
<feature type="region of interest" description="Disordered" evidence="3">
    <location>
        <begin position="445"/>
        <end position="470"/>
    </location>
</feature>
<feature type="region of interest" description="Disordered" evidence="3">
    <location>
        <begin position="336"/>
        <end position="375"/>
    </location>
</feature>
<dbReference type="SUPFAM" id="SSF52540">
    <property type="entry name" value="P-loop containing nucleoside triphosphate hydrolases"/>
    <property type="match status" value="1"/>
</dbReference>
<accession>A0A8B9EEZ0</accession>
<evidence type="ECO:0000256" key="2">
    <source>
        <dbReference type="ARBA" id="ARBA00022840"/>
    </source>
</evidence>
<dbReference type="Gene3D" id="3.40.50.300">
    <property type="entry name" value="P-loop containing nucleotide triphosphate hydrolases"/>
    <property type="match status" value="1"/>
</dbReference>
<evidence type="ECO:0000256" key="1">
    <source>
        <dbReference type="ARBA" id="ARBA00022741"/>
    </source>
</evidence>
<sequence>MSQATYNKIWTDAQKDLDIQLQTEREQFLQPEKDRVKVFKMLASSYIKYMQIFRNLEEAHDRLVHQQKRAVIRRVLDGVIGRILEMKKEMVALENSEFHYIDNILEDLKLLPEDIEIPIPRYFIKENLEVLQQREKMLDEILCNAGLQTQKPVKAMTFEEAIKMIQVAERARQGRRRAVFMKQMYLEEKTKRQTKLQVQTGPNPDDAATCIQKVWRGYIQRKKTEKMREEEMIFLGMSLPPHLKAMSPSQMHAKQVNALQGEVQERNEEVFIKGQLRETEGPDIKETLEDQISQCFIECRHIIGRFPDYPTKEAGGSATIFSQKTPEQVAAELAAKKEMAPQKKNQKEEKEKEKGKEKTKGKTQKTGKKEEDEGWKMAPSNFLSIMEEGSSQYKAVWQNRDEVWDFLQDHDLELIKEEKREEVEEEIRVQVDELMQQKLENLKLAVDGEKSGKQKKGRKSEKKKKTAGKKISELEEDLTPDRTIDSLYRELVEEGVLIKPKKVYLSDYIGSQTVHEKAPLVKALLLAGPAGVGKKMLVDAICTETGANLFNLSASNIAGKYPGKNGLQMMLHMVLKVAKQLQPSVVWIGETEKTFYKAVPKAEEQMNPKRLEKILPKFLKALKAQDRVLLLGTTRRPFDANLKPFCKVYQKIILIPRPDYASRFVLWKHIIQQNGGVITNLLNISCLAMVSDGFTQGHIVQVVRAVLSELRLLQMTRKPLRTAEFMTPLARQDPVYKEEEETFKVTLRAMLSGCLSSSPVVSLSAHLIQGPANSADGLAHRCLSDDVLLDGAEHPSPPFLDVWQPRLLGSWMCQASGDYYRQQLCTGSAPSTPRC</sequence>
<dbReference type="CDD" id="cd23767">
    <property type="entry name" value="IQCD"/>
    <property type="match status" value="1"/>
</dbReference>
<reference evidence="5" key="2">
    <citation type="submission" date="2025-09" db="UniProtKB">
        <authorList>
            <consortium name="Ensembl"/>
        </authorList>
    </citation>
    <scope>IDENTIFICATION</scope>
</reference>
<protein>
    <submittedName>
        <fullName evidence="5">IQ motif containing with AAA domain 1</fullName>
    </submittedName>
</protein>
<dbReference type="Ensembl" id="ENSACDT00005024660.1">
    <property type="protein sequence ID" value="ENSACDP00005020614.1"/>
    <property type="gene ID" value="ENSACDG00005014932.1"/>
</dbReference>
<dbReference type="Gene3D" id="1.10.8.60">
    <property type="match status" value="1"/>
</dbReference>
<feature type="compositionally biased region" description="Basic and acidic residues" evidence="3">
    <location>
        <begin position="336"/>
        <end position="360"/>
    </location>
</feature>
<dbReference type="InterPro" id="IPR000048">
    <property type="entry name" value="IQ_motif_EF-hand-BS"/>
</dbReference>
<dbReference type="InterPro" id="IPR052267">
    <property type="entry name" value="N-DRC_Component"/>
</dbReference>
<evidence type="ECO:0000313" key="5">
    <source>
        <dbReference type="Ensembl" id="ENSACDP00005020614.1"/>
    </source>
</evidence>
<dbReference type="InterPro" id="IPR027417">
    <property type="entry name" value="P-loop_NTPase"/>
</dbReference>
<organism evidence="5 6">
    <name type="scientific">Anser cygnoides</name>
    <name type="common">Swan goose</name>
    <dbReference type="NCBI Taxonomy" id="8845"/>
    <lineage>
        <taxon>Eukaryota</taxon>
        <taxon>Metazoa</taxon>
        <taxon>Chordata</taxon>
        <taxon>Craniata</taxon>
        <taxon>Vertebrata</taxon>
        <taxon>Euteleostomi</taxon>
        <taxon>Archelosauria</taxon>
        <taxon>Archosauria</taxon>
        <taxon>Dinosauria</taxon>
        <taxon>Saurischia</taxon>
        <taxon>Theropoda</taxon>
        <taxon>Coelurosauria</taxon>
        <taxon>Aves</taxon>
        <taxon>Neognathae</taxon>
        <taxon>Galloanserae</taxon>
        <taxon>Anseriformes</taxon>
        <taxon>Anatidae</taxon>
        <taxon>Anserinae</taxon>
        <taxon>Anser</taxon>
    </lineage>
</organism>
<dbReference type="GO" id="GO:0016887">
    <property type="term" value="F:ATP hydrolysis activity"/>
    <property type="evidence" value="ECO:0007669"/>
    <property type="project" value="InterPro"/>
</dbReference>
<name>A0A8B9EEZ0_ANSCY</name>
<dbReference type="GO" id="GO:0005524">
    <property type="term" value="F:ATP binding"/>
    <property type="evidence" value="ECO:0007669"/>
    <property type="project" value="UniProtKB-KW"/>
</dbReference>
<keyword evidence="2" id="KW-0067">ATP-binding</keyword>
<feature type="domain" description="ATPase AAA-type core" evidence="4">
    <location>
        <begin position="524"/>
        <end position="639"/>
    </location>
</feature>
<proteinExistence type="predicted"/>
<dbReference type="InterPro" id="IPR003959">
    <property type="entry name" value="ATPase_AAA_core"/>
</dbReference>
<keyword evidence="6" id="KW-1185">Reference proteome</keyword>
<dbReference type="AlphaFoldDB" id="A0A8B9EEZ0"/>
<reference evidence="5" key="1">
    <citation type="submission" date="2025-08" db="UniProtKB">
        <authorList>
            <consortium name="Ensembl"/>
        </authorList>
    </citation>
    <scope>IDENTIFICATION</scope>
</reference>
<dbReference type="Pfam" id="PF00004">
    <property type="entry name" value="AAA"/>
    <property type="match status" value="1"/>
</dbReference>
<dbReference type="PANTHER" id="PTHR14690">
    <property type="entry name" value="IQ MOTIF CONTAINING WITH AAA DOMAIN 1"/>
    <property type="match status" value="1"/>
</dbReference>
<evidence type="ECO:0000259" key="4">
    <source>
        <dbReference type="Pfam" id="PF00004"/>
    </source>
</evidence>
<dbReference type="PROSITE" id="PS50096">
    <property type="entry name" value="IQ"/>
    <property type="match status" value="1"/>
</dbReference>